<dbReference type="Pfam" id="PF07508">
    <property type="entry name" value="Recombinase"/>
    <property type="match status" value="1"/>
</dbReference>
<dbReference type="Pfam" id="PF00239">
    <property type="entry name" value="Resolvase"/>
    <property type="match status" value="1"/>
</dbReference>
<dbReference type="SMART" id="SM00857">
    <property type="entry name" value="Resolvase"/>
    <property type="match status" value="1"/>
</dbReference>
<evidence type="ECO:0000259" key="5">
    <source>
        <dbReference type="PROSITE" id="PS51736"/>
    </source>
</evidence>
<dbReference type="InterPro" id="IPR036162">
    <property type="entry name" value="Resolvase-like_N_sf"/>
</dbReference>
<evidence type="ECO:0000256" key="4">
    <source>
        <dbReference type="PROSITE-ProRule" id="PRU10137"/>
    </source>
</evidence>
<evidence type="ECO:0000313" key="7">
    <source>
        <dbReference type="EMBL" id="MFC2925968.1"/>
    </source>
</evidence>
<dbReference type="PROSITE" id="PS00397">
    <property type="entry name" value="RECOMBINASES_1"/>
    <property type="match status" value="1"/>
</dbReference>
<evidence type="ECO:0000256" key="1">
    <source>
        <dbReference type="ARBA" id="ARBA00022908"/>
    </source>
</evidence>
<dbReference type="InterPro" id="IPR038109">
    <property type="entry name" value="DNA_bind_recomb_sf"/>
</dbReference>
<dbReference type="SUPFAM" id="SSF53041">
    <property type="entry name" value="Resolvase-like"/>
    <property type="match status" value="1"/>
</dbReference>
<keyword evidence="8" id="KW-1185">Reference proteome</keyword>
<gene>
    <name evidence="7" type="ORF">ACFOOR_07605</name>
</gene>
<dbReference type="InterPro" id="IPR006119">
    <property type="entry name" value="Resolv_N"/>
</dbReference>
<comment type="caution">
    <text evidence="7">The sequence shown here is derived from an EMBL/GenBank/DDBJ whole genome shotgun (WGS) entry which is preliminary data.</text>
</comment>
<dbReference type="InterPro" id="IPR050639">
    <property type="entry name" value="SSR_resolvase"/>
</dbReference>
<dbReference type="InterPro" id="IPR006118">
    <property type="entry name" value="Recombinase_CS"/>
</dbReference>
<feature type="domain" description="Recombinase" evidence="6">
    <location>
        <begin position="204"/>
        <end position="313"/>
    </location>
</feature>
<organism evidence="7 8">
    <name type="scientific">Hyphobacterium vulgare</name>
    <dbReference type="NCBI Taxonomy" id="1736751"/>
    <lineage>
        <taxon>Bacteria</taxon>
        <taxon>Pseudomonadati</taxon>
        <taxon>Pseudomonadota</taxon>
        <taxon>Alphaproteobacteria</taxon>
        <taxon>Maricaulales</taxon>
        <taxon>Maricaulaceae</taxon>
        <taxon>Hyphobacterium</taxon>
    </lineage>
</organism>
<proteinExistence type="predicted"/>
<evidence type="ECO:0000259" key="6">
    <source>
        <dbReference type="PROSITE" id="PS51737"/>
    </source>
</evidence>
<dbReference type="CDD" id="cd00338">
    <property type="entry name" value="Ser_Recombinase"/>
    <property type="match status" value="1"/>
</dbReference>
<dbReference type="Gene3D" id="3.90.1750.20">
    <property type="entry name" value="Putative Large Serine Recombinase, Chain B, Domain 2"/>
    <property type="match status" value="1"/>
</dbReference>
<dbReference type="EMBL" id="JBHRSV010000012">
    <property type="protein sequence ID" value="MFC2925968.1"/>
    <property type="molecule type" value="Genomic_DNA"/>
</dbReference>
<name>A0ABV6ZX16_9PROT</name>
<keyword evidence="1" id="KW-0229">DNA integration</keyword>
<dbReference type="Proteomes" id="UP001595379">
    <property type="component" value="Unassembled WGS sequence"/>
</dbReference>
<dbReference type="RefSeq" id="WP_343164847.1">
    <property type="nucleotide sequence ID" value="NZ_JBHRSV010000012.1"/>
</dbReference>
<dbReference type="InterPro" id="IPR011109">
    <property type="entry name" value="DNA_bind_recombinase_dom"/>
</dbReference>
<dbReference type="PANTHER" id="PTHR30461">
    <property type="entry name" value="DNA-INVERTASE FROM LAMBDOID PROPHAGE"/>
    <property type="match status" value="1"/>
</dbReference>
<dbReference type="InterPro" id="IPR025827">
    <property type="entry name" value="Zn_ribbon_recom_dom"/>
</dbReference>
<dbReference type="PROSITE" id="PS51736">
    <property type="entry name" value="RECOMBINASES_3"/>
    <property type="match status" value="1"/>
</dbReference>
<keyword evidence="3" id="KW-0233">DNA recombination</keyword>
<dbReference type="PROSITE" id="PS51737">
    <property type="entry name" value="RECOMBINASE_DNA_BIND"/>
    <property type="match status" value="1"/>
</dbReference>
<feature type="active site" description="O-(5'-phospho-DNA)-serine intermediate" evidence="4">
    <location>
        <position position="60"/>
    </location>
</feature>
<evidence type="ECO:0000256" key="2">
    <source>
        <dbReference type="ARBA" id="ARBA00023125"/>
    </source>
</evidence>
<accession>A0ABV6ZX16</accession>
<keyword evidence="2" id="KW-0238">DNA-binding</keyword>
<dbReference type="PANTHER" id="PTHR30461:SF23">
    <property type="entry name" value="DNA RECOMBINASE-RELATED"/>
    <property type="match status" value="1"/>
</dbReference>
<dbReference type="Pfam" id="PF13408">
    <property type="entry name" value="Zn_ribbon_recom"/>
    <property type="match status" value="1"/>
</dbReference>
<feature type="domain" description="Resolvase/invertase-type recombinase catalytic" evidence="5">
    <location>
        <begin position="52"/>
        <end position="197"/>
    </location>
</feature>
<dbReference type="Gene3D" id="3.40.50.1390">
    <property type="entry name" value="Resolvase, N-terminal catalytic domain"/>
    <property type="match status" value="1"/>
</dbReference>
<sequence length="566" mass="64334">MPPRPGFGATSRSCVPNACVRCARKSSANAERAIRQIARRILESPNLLFMKRYFGYIRVSTQKQGVRGVSLVEQRDAIARYAQREGAAVSAWFEERETAAKRGRRVFADMLRRLRANEADGVIIHKIDRSARNLKDWADLGELIDSGIHVLVATESFDLASRGGRLSADIQAVVAADYIRNLRDETKKGFYGRLKQGLYPLPAPIGYLDAGGGKPKALDPERAPLIKRAFELYADGNHSLRSLKSELAALGLRSRGGRPLSLNGLSVVLNNPFYAGLIRIHTTGETFGGIHEAIVEMDLFETVQRRLRGKTIQRTEYADLLFRKMIMCANCGRKLVGECQKGRFYYRCHTVSCPVTSIREDRAEAEVVAFLKDHQAPKELVADIDRLLGRTDREWTAEWDRMTATTRLKLANDTKRLDRLTDALIDGVIDQATYNRRREQLNRAILQGRQAIDQEETRFNEFRSAYLKKLELWKSLQSSYLLGDVAYRRNLLEEVTSNRTYDGKKLAFELRNPFREFKKRMSVTTGCPSRDTPSTETALLRKFIKKIDYPPSPEPGRKNEHGDFWI</sequence>
<reference evidence="8" key="1">
    <citation type="journal article" date="2019" name="Int. J. Syst. Evol. Microbiol.">
        <title>The Global Catalogue of Microorganisms (GCM) 10K type strain sequencing project: providing services to taxonomists for standard genome sequencing and annotation.</title>
        <authorList>
            <consortium name="The Broad Institute Genomics Platform"/>
            <consortium name="The Broad Institute Genome Sequencing Center for Infectious Disease"/>
            <person name="Wu L."/>
            <person name="Ma J."/>
        </authorList>
    </citation>
    <scope>NUCLEOTIDE SEQUENCE [LARGE SCALE GENOMIC DNA]</scope>
    <source>
        <strain evidence="8">KCTC 52487</strain>
    </source>
</reference>
<evidence type="ECO:0000313" key="8">
    <source>
        <dbReference type="Proteomes" id="UP001595379"/>
    </source>
</evidence>
<protein>
    <submittedName>
        <fullName evidence="7">Recombinase family protein</fullName>
    </submittedName>
</protein>
<evidence type="ECO:0000256" key="3">
    <source>
        <dbReference type="ARBA" id="ARBA00023172"/>
    </source>
</evidence>